<feature type="compositionally biased region" description="Basic and acidic residues" evidence="1">
    <location>
        <begin position="115"/>
        <end position="126"/>
    </location>
</feature>
<dbReference type="EMBL" id="JACSDZ010000013">
    <property type="protein sequence ID" value="KAF7388670.1"/>
    <property type="molecule type" value="Genomic_DNA"/>
</dbReference>
<comment type="caution">
    <text evidence="3">The sequence shown here is derived from an EMBL/GenBank/DDBJ whole genome shotgun (WGS) entry which is preliminary data.</text>
</comment>
<evidence type="ECO:0000313" key="3">
    <source>
        <dbReference type="EMBL" id="KAF7388670.1"/>
    </source>
</evidence>
<gene>
    <name evidence="3" type="ORF">HZH68_012612</name>
</gene>
<keyword evidence="4" id="KW-1185">Reference proteome</keyword>
<evidence type="ECO:0000256" key="2">
    <source>
        <dbReference type="SAM" id="SignalP"/>
    </source>
</evidence>
<feature type="chain" id="PRO_5032502724" evidence="2">
    <location>
        <begin position="21"/>
        <end position="144"/>
    </location>
</feature>
<protein>
    <submittedName>
        <fullName evidence="3">Uncharacterized protein</fullName>
    </submittedName>
</protein>
<keyword evidence="2" id="KW-0732">Signal</keyword>
<proteinExistence type="predicted"/>
<dbReference type="Proteomes" id="UP000617340">
    <property type="component" value="Unassembled WGS sequence"/>
</dbReference>
<evidence type="ECO:0000313" key="4">
    <source>
        <dbReference type="Proteomes" id="UP000617340"/>
    </source>
</evidence>
<organism evidence="3 4">
    <name type="scientific">Vespula germanica</name>
    <name type="common">German yellow jacket</name>
    <name type="synonym">Paravespula germanica</name>
    <dbReference type="NCBI Taxonomy" id="30212"/>
    <lineage>
        <taxon>Eukaryota</taxon>
        <taxon>Metazoa</taxon>
        <taxon>Ecdysozoa</taxon>
        <taxon>Arthropoda</taxon>
        <taxon>Hexapoda</taxon>
        <taxon>Insecta</taxon>
        <taxon>Pterygota</taxon>
        <taxon>Neoptera</taxon>
        <taxon>Endopterygota</taxon>
        <taxon>Hymenoptera</taxon>
        <taxon>Apocrita</taxon>
        <taxon>Aculeata</taxon>
        <taxon>Vespoidea</taxon>
        <taxon>Vespidae</taxon>
        <taxon>Vespinae</taxon>
        <taxon>Vespula</taxon>
    </lineage>
</organism>
<feature type="region of interest" description="Disordered" evidence="1">
    <location>
        <begin position="96"/>
        <end position="144"/>
    </location>
</feature>
<reference evidence="3" key="1">
    <citation type="journal article" date="2020" name="G3 (Bethesda)">
        <title>High-Quality Assemblies for Three Invasive Social Wasps from the &lt;i&gt;Vespula&lt;/i&gt; Genus.</title>
        <authorList>
            <person name="Harrop T.W.R."/>
            <person name="Guhlin J."/>
            <person name="McLaughlin G.M."/>
            <person name="Permina E."/>
            <person name="Stockwell P."/>
            <person name="Gilligan J."/>
            <person name="Le Lec M.F."/>
            <person name="Gruber M.A.M."/>
            <person name="Quinn O."/>
            <person name="Lovegrove M."/>
            <person name="Duncan E.J."/>
            <person name="Remnant E.J."/>
            <person name="Van Eeckhoven J."/>
            <person name="Graham B."/>
            <person name="Knapp R.A."/>
            <person name="Langford K.W."/>
            <person name="Kronenberg Z."/>
            <person name="Press M.O."/>
            <person name="Eacker S.M."/>
            <person name="Wilson-Rankin E.E."/>
            <person name="Purcell J."/>
            <person name="Lester P.J."/>
            <person name="Dearden P.K."/>
        </authorList>
    </citation>
    <scope>NUCLEOTIDE SEQUENCE</scope>
    <source>
        <strain evidence="3">Linc-1</strain>
    </source>
</reference>
<sequence>MTRRSLWLIYAHELLPFCSSLVNNLPSHGRWWCDGGGSGGGGGGVGVGYGRSSNDGIASNGDCGGWLLCHCWNPHSKMEMDAFEIQGEASRYRFSRGNRRGESLSSNLLDGKEEEEGKTKEKKEKEDDGELEDLVQLTVHLEKK</sequence>
<feature type="signal peptide" evidence="2">
    <location>
        <begin position="1"/>
        <end position="20"/>
    </location>
</feature>
<dbReference type="AlphaFoldDB" id="A0A834MY07"/>
<evidence type="ECO:0000256" key="1">
    <source>
        <dbReference type="SAM" id="MobiDB-lite"/>
    </source>
</evidence>
<name>A0A834MY07_VESGE</name>
<accession>A0A834MY07</accession>